<keyword evidence="5" id="KW-0511">Multifunctional enzyme</keyword>
<evidence type="ECO:0000313" key="8">
    <source>
        <dbReference type="EMBL" id="MER6982884.1"/>
    </source>
</evidence>
<dbReference type="Gene3D" id="3.90.25.10">
    <property type="entry name" value="UDP-galactose 4-epimerase, domain 1"/>
    <property type="match status" value="1"/>
</dbReference>
<dbReference type="InterPro" id="IPR028614">
    <property type="entry name" value="GDP_fucose/colitose_synth"/>
</dbReference>
<dbReference type="EC" id="1.1.1.271" evidence="5"/>
<evidence type="ECO:0000256" key="6">
    <source>
        <dbReference type="SAM" id="MobiDB-lite"/>
    </source>
</evidence>
<feature type="site" description="Important for catalytic activity" evidence="5">
    <location>
        <position position="137"/>
    </location>
</feature>
<comment type="caution">
    <text evidence="8">The sequence shown here is derived from an EMBL/GenBank/DDBJ whole genome shotgun (WGS) entry which is preliminary data.</text>
</comment>
<organism evidence="8 9">
    <name type="scientific">Streptomyces carpinensis</name>
    <dbReference type="NCBI Taxonomy" id="66369"/>
    <lineage>
        <taxon>Bacteria</taxon>
        <taxon>Bacillati</taxon>
        <taxon>Actinomycetota</taxon>
        <taxon>Actinomycetes</taxon>
        <taxon>Kitasatosporales</taxon>
        <taxon>Streptomycetaceae</taxon>
        <taxon>Streptomyces</taxon>
    </lineage>
</organism>
<dbReference type="PANTHER" id="PTHR43238">
    <property type="entry name" value="GDP-L-FUCOSE SYNTHASE"/>
    <property type="match status" value="1"/>
</dbReference>
<comment type="pathway">
    <text evidence="5">Nucleotide-sugar biosynthesis; GDP-L-fucose biosynthesis via de novo pathway; GDP-L-fucose from GDP-alpha-D-mannose: step 2/2.</text>
</comment>
<evidence type="ECO:0000256" key="5">
    <source>
        <dbReference type="HAMAP-Rule" id="MF_00956"/>
    </source>
</evidence>
<evidence type="ECO:0000256" key="4">
    <source>
        <dbReference type="ARBA" id="ARBA00023235"/>
    </source>
</evidence>
<feature type="binding site" evidence="5">
    <location>
        <position position="215"/>
    </location>
    <ligand>
        <name>substrate</name>
    </ligand>
</feature>
<dbReference type="InterPro" id="IPR001509">
    <property type="entry name" value="Epimerase_deHydtase"/>
</dbReference>
<dbReference type="Gene3D" id="3.40.50.720">
    <property type="entry name" value="NAD(P)-binding Rossmann-like Domain"/>
    <property type="match status" value="1"/>
</dbReference>
<feature type="domain" description="NAD-dependent epimerase/dehydratase" evidence="7">
    <location>
        <begin position="35"/>
        <end position="265"/>
    </location>
</feature>
<feature type="region of interest" description="Disordered" evidence="6">
    <location>
        <begin position="1"/>
        <end position="26"/>
    </location>
</feature>
<dbReference type="PANTHER" id="PTHR43238:SF1">
    <property type="entry name" value="GDP-L-FUCOSE SYNTHASE"/>
    <property type="match status" value="1"/>
</dbReference>
<evidence type="ECO:0000256" key="2">
    <source>
        <dbReference type="ARBA" id="ARBA00022857"/>
    </source>
</evidence>
<sequence length="338" mass="36175">MTADASPQPTAASPAPSLSATGSSRSSLLPRGARVFVAGHRGLVGSAVARRLTADGHEVITRSREQLDLRDGARTEAFLRDARPDAVVLAAAKVGGIMANSTQPVQFLEDNLRIQLSVIAGAHTARVPRLLFLGSSCIYPKHAEQPIREESLLTGALEPTNEAYAIAKIAGITQVQSYRRQYGASYISAMPTNLYGPGDNFDLATSHVLPALIRRFHEARVSGAPEVVLWGTGTPRREFLHVDDVAAACALLLERYDGDGPVNIGCGEDLPISELAEVVGEVTGYEGNTVWDTGKPDGTPRKLLDVSRLTALGFKPAVALRDGIAATYEWWLTQRRTG</sequence>
<dbReference type="InterPro" id="IPR036291">
    <property type="entry name" value="NAD(P)-bd_dom_sf"/>
</dbReference>
<evidence type="ECO:0000256" key="1">
    <source>
        <dbReference type="ARBA" id="ARBA00005959"/>
    </source>
</evidence>
<dbReference type="HAMAP" id="MF_00956">
    <property type="entry name" value="GDP_fucose_synth"/>
    <property type="match status" value="1"/>
</dbReference>
<evidence type="ECO:0000313" key="9">
    <source>
        <dbReference type="Proteomes" id="UP001458415"/>
    </source>
</evidence>
<feature type="binding site" evidence="5">
    <location>
        <position position="237"/>
    </location>
    <ligand>
        <name>substrate</name>
    </ligand>
</feature>
<keyword evidence="3 5" id="KW-0560">Oxidoreductase</keyword>
<evidence type="ECO:0000259" key="7">
    <source>
        <dbReference type="Pfam" id="PF01370"/>
    </source>
</evidence>
<name>A0ABV1WFM6_9ACTN</name>
<proteinExistence type="inferred from homology"/>
<feature type="binding site" evidence="5">
    <location>
        <position position="230"/>
    </location>
    <ligand>
        <name>substrate</name>
    </ligand>
</feature>
<feature type="binding site" evidence="5">
    <location>
        <position position="168"/>
    </location>
    <ligand>
        <name>NADP(+)</name>
        <dbReference type="ChEBI" id="CHEBI:58349"/>
    </ligand>
</feature>
<keyword evidence="9" id="KW-1185">Reference proteome</keyword>
<dbReference type="EMBL" id="JBEPCU010001174">
    <property type="protein sequence ID" value="MER6982884.1"/>
    <property type="molecule type" value="Genomic_DNA"/>
</dbReference>
<feature type="site" description="Important for catalytic activity" evidence="5">
    <location>
        <position position="135"/>
    </location>
</feature>
<reference evidence="8 9" key="1">
    <citation type="submission" date="2024-06" db="EMBL/GenBank/DDBJ databases">
        <title>The Natural Products Discovery Center: Release of the First 8490 Sequenced Strains for Exploring Actinobacteria Biosynthetic Diversity.</title>
        <authorList>
            <person name="Kalkreuter E."/>
            <person name="Kautsar S.A."/>
            <person name="Yang D."/>
            <person name="Bader C.D."/>
            <person name="Teijaro C.N."/>
            <person name="Fluegel L."/>
            <person name="Davis C.M."/>
            <person name="Simpson J.R."/>
            <person name="Lauterbach L."/>
            <person name="Steele A.D."/>
            <person name="Gui C."/>
            <person name="Meng S."/>
            <person name="Li G."/>
            <person name="Viehrig K."/>
            <person name="Ye F."/>
            <person name="Su P."/>
            <person name="Kiefer A.F."/>
            <person name="Nichols A."/>
            <person name="Cepeda A.J."/>
            <person name="Yan W."/>
            <person name="Fan B."/>
            <person name="Jiang Y."/>
            <person name="Adhikari A."/>
            <person name="Zheng C.-J."/>
            <person name="Schuster L."/>
            <person name="Cowan T.M."/>
            <person name="Smanski M.J."/>
            <person name="Chevrette M.G."/>
            <person name="De Carvalho L.P.S."/>
            <person name="Shen B."/>
        </authorList>
    </citation>
    <scope>NUCLEOTIDE SEQUENCE [LARGE SCALE GENOMIC DNA]</scope>
    <source>
        <strain evidence="8 9">NPDC000634</strain>
    </source>
</reference>
<feature type="binding site" evidence="5">
    <location>
        <begin position="133"/>
        <end position="136"/>
    </location>
    <ligand>
        <name>NADP(+)</name>
        <dbReference type="ChEBI" id="CHEBI:58349"/>
    </ligand>
</feature>
<feature type="binding site" evidence="5">
    <location>
        <position position="297"/>
    </location>
    <ligand>
        <name>substrate</name>
    </ligand>
</feature>
<feature type="binding site" evidence="5">
    <location>
        <begin position="191"/>
        <end position="194"/>
    </location>
    <ligand>
        <name>NADP(+)</name>
        <dbReference type="ChEBI" id="CHEBI:58349"/>
    </ligand>
</feature>
<feature type="binding site" evidence="5">
    <location>
        <position position="207"/>
    </location>
    <ligand>
        <name>NADP(+)</name>
        <dbReference type="ChEBI" id="CHEBI:58349"/>
    </ligand>
</feature>
<comment type="similarity">
    <text evidence="1 5">Belongs to the NAD(P)-dependent epimerase/dehydratase family. Fucose synthase subfamily.</text>
</comment>
<keyword evidence="2 5" id="KW-0521">NADP</keyword>
<dbReference type="SUPFAM" id="SSF51735">
    <property type="entry name" value="NAD(P)-binding Rossmann-fold domains"/>
    <property type="match status" value="1"/>
</dbReference>
<dbReference type="Pfam" id="PF01370">
    <property type="entry name" value="Epimerase"/>
    <property type="match status" value="1"/>
</dbReference>
<keyword evidence="4 5" id="KW-0413">Isomerase</keyword>
<accession>A0ABV1WFM6</accession>
<gene>
    <name evidence="5" type="primary">fcl</name>
    <name evidence="8" type="ORF">ABT317_39465</name>
</gene>
<feature type="binding site" evidence="5">
    <location>
        <begin position="39"/>
        <end position="45"/>
    </location>
    <ligand>
        <name>NADP(+)</name>
        <dbReference type="ChEBI" id="CHEBI:58349"/>
    </ligand>
</feature>
<dbReference type="Proteomes" id="UP001458415">
    <property type="component" value="Unassembled WGS sequence"/>
</dbReference>
<protein>
    <recommendedName>
        <fullName evidence="5">GDP-L-fucose synthase</fullName>
        <ecNumber evidence="5">1.1.1.271</ecNumber>
    </recommendedName>
    <alternativeName>
        <fullName evidence="5">GDP-4-keto-6-deoxy-D-mannose-3,5-epimerase-4-reductase</fullName>
    </alternativeName>
</protein>
<comment type="function">
    <text evidence="5">Catalyzes the two-step NADP-dependent conversion of GDP-4-dehydro-6-deoxy-D-mannose to GDP-fucose, involving an epimerase and a reductase reaction.</text>
</comment>
<feature type="active site" description="Proton donor/acceptor" evidence="5">
    <location>
        <position position="164"/>
    </location>
</feature>
<evidence type="ECO:0000256" key="3">
    <source>
        <dbReference type="ARBA" id="ARBA00023002"/>
    </source>
</evidence>
<dbReference type="CDD" id="cd05239">
    <property type="entry name" value="GDP_FS_SDR_e"/>
    <property type="match status" value="1"/>
</dbReference>
<comment type="catalytic activity">
    <reaction evidence="5">
        <text>GDP-beta-L-fucose + NADP(+) = GDP-4-dehydro-alpha-D-rhamnose + NADPH + H(+)</text>
        <dbReference type="Rhea" id="RHEA:18885"/>
        <dbReference type="ChEBI" id="CHEBI:15378"/>
        <dbReference type="ChEBI" id="CHEBI:57273"/>
        <dbReference type="ChEBI" id="CHEBI:57783"/>
        <dbReference type="ChEBI" id="CHEBI:57964"/>
        <dbReference type="ChEBI" id="CHEBI:58349"/>
        <dbReference type="EC" id="1.1.1.271"/>
    </reaction>
</comment>